<keyword evidence="4" id="KW-1003">Cell membrane</keyword>
<dbReference type="Gene3D" id="3.30.70.1320">
    <property type="entry name" value="Multidrug efflux transporter AcrB pore domain like"/>
    <property type="match status" value="1"/>
</dbReference>
<feature type="transmembrane region" description="Helical" evidence="8">
    <location>
        <begin position="865"/>
        <end position="883"/>
    </location>
</feature>
<feature type="transmembrane region" description="Helical" evidence="8">
    <location>
        <begin position="12"/>
        <end position="31"/>
    </location>
</feature>
<feature type="transmembrane region" description="Helical" evidence="8">
    <location>
        <begin position="995"/>
        <end position="1019"/>
    </location>
</feature>
<evidence type="ECO:0000313" key="10">
    <source>
        <dbReference type="Proteomes" id="UP001500298"/>
    </source>
</evidence>
<dbReference type="InterPro" id="IPR004763">
    <property type="entry name" value="CusA-like"/>
</dbReference>
<evidence type="ECO:0000256" key="8">
    <source>
        <dbReference type="SAM" id="Phobius"/>
    </source>
</evidence>
<reference evidence="10" key="1">
    <citation type="journal article" date="2019" name="Int. J. Syst. Evol. Microbiol.">
        <title>The Global Catalogue of Microorganisms (GCM) 10K type strain sequencing project: providing services to taxonomists for standard genome sequencing and annotation.</title>
        <authorList>
            <consortium name="The Broad Institute Genomics Platform"/>
            <consortium name="The Broad Institute Genome Sequencing Center for Infectious Disease"/>
            <person name="Wu L."/>
            <person name="Ma J."/>
        </authorList>
    </citation>
    <scope>NUCLEOTIDE SEQUENCE [LARGE SCALE GENOMIC DNA]</scope>
    <source>
        <strain evidence="10">JCM 18326</strain>
    </source>
</reference>
<feature type="transmembrane region" description="Helical" evidence="8">
    <location>
        <begin position="365"/>
        <end position="383"/>
    </location>
</feature>
<dbReference type="PANTHER" id="PTHR32063:SF4">
    <property type="entry name" value="SLR6043 PROTEIN"/>
    <property type="match status" value="1"/>
</dbReference>
<dbReference type="InterPro" id="IPR001036">
    <property type="entry name" value="Acrflvin-R"/>
</dbReference>
<feature type="transmembrane region" description="Helical" evidence="8">
    <location>
        <begin position="963"/>
        <end position="983"/>
    </location>
</feature>
<gene>
    <name evidence="9" type="ORF">GCM10023331_06270</name>
</gene>
<dbReference type="Gene3D" id="1.20.1640.10">
    <property type="entry name" value="Multidrug efflux transporter AcrB transmembrane domain"/>
    <property type="match status" value="2"/>
</dbReference>
<evidence type="ECO:0000256" key="4">
    <source>
        <dbReference type="ARBA" id="ARBA00022475"/>
    </source>
</evidence>
<name>A0ABP9D2X9_9BACT</name>
<dbReference type="Gene3D" id="3.30.70.1430">
    <property type="entry name" value="Multidrug efflux transporter AcrB pore domain"/>
    <property type="match status" value="2"/>
</dbReference>
<evidence type="ECO:0000256" key="3">
    <source>
        <dbReference type="ARBA" id="ARBA00022448"/>
    </source>
</evidence>
<dbReference type="Gene3D" id="3.30.70.1440">
    <property type="entry name" value="Multidrug efflux transporter AcrB pore domain"/>
    <property type="match status" value="1"/>
</dbReference>
<keyword evidence="6 8" id="KW-1133">Transmembrane helix</keyword>
<keyword evidence="5 8" id="KW-0812">Transmembrane</keyword>
<dbReference type="EMBL" id="BAABJX010000011">
    <property type="protein sequence ID" value="GAA4824472.1"/>
    <property type="molecule type" value="Genomic_DNA"/>
</dbReference>
<evidence type="ECO:0000256" key="5">
    <source>
        <dbReference type="ARBA" id="ARBA00022692"/>
    </source>
</evidence>
<comment type="subcellular location">
    <subcellularLocation>
        <location evidence="1">Cell membrane</location>
        <topology evidence="1">Multi-pass membrane protein</topology>
    </subcellularLocation>
</comment>
<feature type="transmembrane region" description="Helical" evidence="8">
    <location>
        <begin position="890"/>
        <end position="912"/>
    </location>
</feature>
<keyword evidence="7 8" id="KW-0472">Membrane</keyword>
<dbReference type="SUPFAM" id="SSF82714">
    <property type="entry name" value="Multidrug efflux transporter AcrB TolC docking domain, DN and DC subdomains"/>
    <property type="match status" value="2"/>
</dbReference>
<comment type="caution">
    <text evidence="9">The sequence shown here is derived from an EMBL/GenBank/DDBJ whole genome shotgun (WGS) entry which is preliminary data.</text>
</comment>
<protein>
    <submittedName>
        <fullName evidence="9">Efflux RND transporter permease subunit</fullName>
    </submittedName>
</protein>
<feature type="transmembrane region" description="Helical" evidence="8">
    <location>
        <begin position="918"/>
        <end position="942"/>
    </location>
</feature>
<dbReference type="Gene3D" id="3.30.2090.10">
    <property type="entry name" value="Multidrug efflux transporter AcrB TolC docking domain, DN and DC subdomains"/>
    <property type="match status" value="2"/>
</dbReference>
<evidence type="ECO:0000256" key="6">
    <source>
        <dbReference type="ARBA" id="ARBA00022989"/>
    </source>
</evidence>
<evidence type="ECO:0000313" key="9">
    <source>
        <dbReference type="EMBL" id="GAA4824472.1"/>
    </source>
</evidence>
<feature type="transmembrane region" description="Helical" evidence="8">
    <location>
        <begin position="475"/>
        <end position="500"/>
    </location>
</feature>
<dbReference type="InterPro" id="IPR027463">
    <property type="entry name" value="AcrB_DN_DC_subdom"/>
</dbReference>
<feature type="transmembrane region" description="Helical" evidence="8">
    <location>
        <begin position="445"/>
        <end position="463"/>
    </location>
</feature>
<feature type="transmembrane region" description="Helical" evidence="8">
    <location>
        <begin position="340"/>
        <end position="358"/>
    </location>
</feature>
<dbReference type="NCBIfam" id="TIGR00914">
    <property type="entry name" value="2A0601"/>
    <property type="match status" value="1"/>
</dbReference>
<evidence type="ECO:0000256" key="7">
    <source>
        <dbReference type="ARBA" id="ARBA00023136"/>
    </source>
</evidence>
<comment type="similarity">
    <text evidence="2">Belongs to the resistance-nodulation-cell division (RND) (TC 2.A.6) family.</text>
</comment>
<dbReference type="Proteomes" id="UP001500298">
    <property type="component" value="Unassembled WGS sequence"/>
</dbReference>
<accession>A0ABP9D2X9</accession>
<dbReference type="PANTHER" id="PTHR32063">
    <property type="match status" value="1"/>
</dbReference>
<dbReference type="RefSeq" id="WP_345369123.1">
    <property type="nucleotide sequence ID" value="NZ_BAABJX010000011.1"/>
</dbReference>
<organism evidence="9 10">
    <name type="scientific">Algivirga pacifica</name>
    <dbReference type="NCBI Taxonomy" id="1162670"/>
    <lineage>
        <taxon>Bacteria</taxon>
        <taxon>Pseudomonadati</taxon>
        <taxon>Bacteroidota</taxon>
        <taxon>Cytophagia</taxon>
        <taxon>Cytophagales</taxon>
        <taxon>Flammeovirgaceae</taxon>
        <taxon>Algivirga</taxon>
    </lineage>
</organism>
<dbReference type="Pfam" id="PF00873">
    <property type="entry name" value="ACR_tran"/>
    <property type="match status" value="1"/>
</dbReference>
<keyword evidence="3" id="KW-0813">Transport</keyword>
<evidence type="ECO:0000256" key="1">
    <source>
        <dbReference type="ARBA" id="ARBA00004651"/>
    </source>
</evidence>
<keyword evidence="10" id="KW-1185">Reference proteome</keyword>
<sequence>MLNKILSISLQNRLMVLLGALVLSLSGLYIARNMNVDVFPDLTAPTVTILTEAHGMESEEVEKLVTYQLETAMNGAPDIRRIRSSSAAGISIVWVEFEWGTDIYRARQIISERIPVVRENLPSEVGMPTMAPISSIMGEVMLLGVHSESLSPMELRTLADWTIRPRIKSIGGIANVIVIGGDYKQYQVLANPEKLKYYGVSLEELYEKVQESNMNTSGGYIKQYGNQYIIKGNGRAYSVTQLEEAVLKQVNGGSIKIKDVAQVKIGAADKIGDGSMNASPAVILTISKQPDVNTLALTEQLDAAVEDLKATLPEGVMIENHIFRQANFIEASVDNLQQTLLEGAFFVVIVLFIFLMNWRTTVISLLAIPISLLVSIIVLKLLGYTINTMSLGGMAIAIGALVDDAIIDVENVFRRLRENIRLPKEKRLPILTVVRDASMEIRSSIIIATLIIIVSFIPLFFLSGMEGRLLQPLGIAFITSVLTSLLVAVTVTPVLCSYLLDGEDVLHQQAEGTRVERWLQAQYTIILQKMLQFPKTVLGVTVGGFLLSLLLVTQLGRSFLPEFNEGSLVISAVGVPGMSLEESNKNGKLIEELLLELPEVDVVTRRTGRAELDEHAQGVNAAEIDVPFHLNGKSKEVFFEEVRTKLSVVPGINITLGQPIAHRIDHMLSGTRANIAIKIFGEDLQRLFELGKGIENNIKSIEGITDVAVEQQIEVPQLRITPNRQMLAAYGMTVRDLMEQVDIAFAGEKAGEIYEGQRYFDLIVRFESKARNTMTAIQSALISLPNGGQLPLHRLAQIHSVSSPNRISREGVQRKIVVSANVQGRDLIGVVNEVREVINQKMTLPEGYRIEYGGQFESEEKASQLLLTTAILAILVIFLLLYFEFKELKLSFIVLINLPLALIGGILIVYFTTGIISVAATIGFISLFGIATRNGILLVSRYEDLRREGITGMELLITGAMDRLNPILMTAFTTGLALVPLAIKGGEPGNEIQSPMAVVILGGLLSATLLNLIVIPCIYSLKIEVERPLESLYRSSND</sequence>
<feature type="transmembrane region" description="Helical" evidence="8">
    <location>
        <begin position="537"/>
        <end position="556"/>
    </location>
</feature>
<evidence type="ECO:0000256" key="2">
    <source>
        <dbReference type="ARBA" id="ARBA00010942"/>
    </source>
</evidence>
<dbReference type="SUPFAM" id="SSF82866">
    <property type="entry name" value="Multidrug efflux transporter AcrB transmembrane domain"/>
    <property type="match status" value="2"/>
</dbReference>
<proteinExistence type="inferred from homology"/>
<dbReference type="SUPFAM" id="SSF82693">
    <property type="entry name" value="Multidrug efflux transporter AcrB pore domain, PN1, PN2, PC1 and PC2 subdomains"/>
    <property type="match status" value="2"/>
</dbReference>
<dbReference type="PRINTS" id="PR00702">
    <property type="entry name" value="ACRIFLAVINRP"/>
</dbReference>